<dbReference type="AlphaFoldDB" id="A0A9W4ED19"/>
<organism evidence="5 6">
    <name type="scientific">Actinacidiphila bryophytorum</name>
    <dbReference type="NCBI Taxonomy" id="1436133"/>
    <lineage>
        <taxon>Bacteria</taxon>
        <taxon>Bacillati</taxon>
        <taxon>Actinomycetota</taxon>
        <taxon>Actinomycetes</taxon>
        <taxon>Kitasatosporales</taxon>
        <taxon>Streptomycetaceae</taxon>
        <taxon>Actinacidiphila</taxon>
    </lineage>
</organism>
<evidence type="ECO:0000256" key="2">
    <source>
        <dbReference type="ARBA" id="ARBA00022679"/>
    </source>
</evidence>
<dbReference type="CDD" id="cd02440">
    <property type="entry name" value="AdoMet_MTases"/>
    <property type="match status" value="1"/>
</dbReference>
<protein>
    <submittedName>
        <fullName evidence="5">Methyltransferase domain-containing protein</fullName>
    </submittedName>
</protein>
<keyword evidence="1 5" id="KW-0489">Methyltransferase</keyword>
<keyword evidence="3" id="KW-0949">S-adenosyl-L-methionine</keyword>
<evidence type="ECO:0000313" key="6">
    <source>
        <dbReference type="Proteomes" id="UP001153328"/>
    </source>
</evidence>
<dbReference type="InterPro" id="IPR041698">
    <property type="entry name" value="Methyltransf_25"/>
</dbReference>
<dbReference type="EMBL" id="CAJVAX010000002">
    <property type="protein sequence ID" value="CAG7613543.1"/>
    <property type="molecule type" value="Genomic_DNA"/>
</dbReference>
<dbReference type="GO" id="GO:0008168">
    <property type="term" value="F:methyltransferase activity"/>
    <property type="evidence" value="ECO:0007669"/>
    <property type="project" value="UniProtKB-KW"/>
</dbReference>
<accession>A0A9W4ED19</accession>
<feature type="domain" description="Methyltransferase" evidence="4">
    <location>
        <begin position="52"/>
        <end position="146"/>
    </location>
</feature>
<evidence type="ECO:0000256" key="3">
    <source>
        <dbReference type="ARBA" id="ARBA00022691"/>
    </source>
</evidence>
<evidence type="ECO:0000313" key="5">
    <source>
        <dbReference type="EMBL" id="CAG7613543.1"/>
    </source>
</evidence>
<comment type="caution">
    <text evidence="5">The sequence shown here is derived from an EMBL/GenBank/DDBJ whole genome shotgun (WGS) entry which is preliminary data.</text>
</comment>
<evidence type="ECO:0000256" key="1">
    <source>
        <dbReference type="ARBA" id="ARBA00022603"/>
    </source>
</evidence>
<dbReference type="Proteomes" id="UP001153328">
    <property type="component" value="Unassembled WGS sequence"/>
</dbReference>
<dbReference type="Gene3D" id="3.40.50.150">
    <property type="entry name" value="Vaccinia Virus protein VP39"/>
    <property type="match status" value="1"/>
</dbReference>
<reference evidence="5" key="1">
    <citation type="submission" date="2021-06" db="EMBL/GenBank/DDBJ databases">
        <authorList>
            <person name="Arsene-Ploetze F."/>
        </authorList>
    </citation>
    <scope>NUCLEOTIDE SEQUENCE</scope>
    <source>
        <strain evidence="5">SBRY1</strain>
    </source>
</reference>
<dbReference type="RefSeq" id="WP_205046390.1">
    <property type="nucleotide sequence ID" value="NZ_CAJVAX010000002.1"/>
</dbReference>
<dbReference type="SUPFAM" id="SSF53335">
    <property type="entry name" value="S-adenosyl-L-methionine-dependent methyltransferases"/>
    <property type="match status" value="1"/>
</dbReference>
<sequence length="211" mass="22693">MSDAPPTHTALPADAGQPSLDALYAVPPPWDIGRPQPALLDIADRGVLRGRVLDVGCGTGEHTLMAARRGLEATGVDLAATALAAAERKARERGLTARFLRYDVLELSALGERFDTVLDSLVLHGFHGRDRDRYVDGLHAATAPGGQCFVLSFRDEPPNRSGRVHRLTPDEIRGAFADGWLLHAVEPVTVDSSLPAPAGGIRGWRTRLTRL</sequence>
<dbReference type="PANTHER" id="PTHR43464:SF19">
    <property type="entry name" value="UBIQUINONE BIOSYNTHESIS O-METHYLTRANSFERASE, MITOCHONDRIAL"/>
    <property type="match status" value="1"/>
</dbReference>
<dbReference type="GO" id="GO:0032259">
    <property type="term" value="P:methylation"/>
    <property type="evidence" value="ECO:0007669"/>
    <property type="project" value="UniProtKB-KW"/>
</dbReference>
<keyword evidence="6" id="KW-1185">Reference proteome</keyword>
<dbReference type="PANTHER" id="PTHR43464">
    <property type="entry name" value="METHYLTRANSFERASE"/>
    <property type="match status" value="1"/>
</dbReference>
<dbReference type="Pfam" id="PF13649">
    <property type="entry name" value="Methyltransf_25"/>
    <property type="match status" value="1"/>
</dbReference>
<name>A0A9W4ED19_9ACTN</name>
<proteinExistence type="predicted"/>
<evidence type="ECO:0000259" key="4">
    <source>
        <dbReference type="Pfam" id="PF13649"/>
    </source>
</evidence>
<dbReference type="InterPro" id="IPR029063">
    <property type="entry name" value="SAM-dependent_MTases_sf"/>
</dbReference>
<gene>
    <name evidence="5" type="ORF">SBRY_100178</name>
</gene>
<keyword evidence="2" id="KW-0808">Transferase</keyword>